<dbReference type="InterPro" id="IPR047801">
    <property type="entry name" value="Peptidase_C45"/>
</dbReference>
<accession>A0AAP9DY58</accession>
<evidence type="ECO:0000313" key="2">
    <source>
        <dbReference type="EMBL" id="MCY9605587.1"/>
    </source>
</evidence>
<dbReference type="EMBL" id="CP041405">
    <property type="protein sequence ID" value="QDM46394.1"/>
    <property type="molecule type" value="Genomic_DNA"/>
</dbReference>
<dbReference type="InterPro" id="IPR005079">
    <property type="entry name" value="Peptidase_C45_hydrolase"/>
</dbReference>
<keyword evidence="5" id="KW-1185">Reference proteome</keyword>
<dbReference type="InterPro" id="IPR029055">
    <property type="entry name" value="Ntn_hydrolases_N"/>
</dbReference>
<dbReference type="Pfam" id="PF03417">
    <property type="entry name" value="AAT"/>
    <property type="match status" value="1"/>
</dbReference>
<organism evidence="3 4">
    <name type="scientific">Paenibacillus thiaminolyticus</name>
    <name type="common">Bacillus thiaminolyticus</name>
    <dbReference type="NCBI Taxonomy" id="49283"/>
    <lineage>
        <taxon>Bacteria</taxon>
        <taxon>Bacillati</taxon>
        <taxon>Bacillota</taxon>
        <taxon>Bacilli</taxon>
        <taxon>Bacillales</taxon>
        <taxon>Paenibacillaceae</taxon>
        <taxon>Paenibacillus</taxon>
    </lineage>
</organism>
<feature type="domain" description="Peptidase C45 hydrolase" evidence="1">
    <location>
        <begin position="103"/>
        <end position="332"/>
    </location>
</feature>
<dbReference type="GO" id="GO:0016787">
    <property type="term" value="F:hydrolase activity"/>
    <property type="evidence" value="ECO:0007669"/>
    <property type="project" value="UniProtKB-KW"/>
</dbReference>
<dbReference type="NCBIfam" id="NF040521">
    <property type="entry name" value="C45_proenzyme"/>
    <property type="match status" value="1"/>
</dbReference>
<evidence type="ECO:0000313" key="4">
    <source>
        <dbReference type="Proteomes" id="UP000315377"/>
    </source>
</evidence>
<dbReference type="Proteomes" id="UP000315377">
    <property type="component" value="Chromosome"/>
</dbReference>
<dbReference type="InterPro" id="IPR047794">
    <property type="entry name" value="C45_proenzyme-like"/>
</dbReference>
<dbReference type="RefSeq" id="WP_087442004.1">
    <property type="nucleotide sequence ID" value="NZ_CABMNB010000023.1"/>
</dbReference>
<dbReference type="EMBL" id="JAMDMM010000002">
    <property type="protein sequence ID" value="MCY9605587.1"/>
    <property type="molecule type" value="Genomic_DNA"/>
</dbReference>
<sequence length="367" mass="40841">MQERTGYFAHLEGTSREAGRQQGRFAAEHPGWMPMLVLPEPLPDARLRETMRLLDDYCPGMNDELLGAAEQLGVEPGRMVYYAGTDIQAGCSHCAVLPGKTADGRTYVLRNYDLSPEIADMRLCDTAIHGRYRHIGFSTVLFGRTEGMNEHGLCVTFSACGQPVGNIEGMRAAKVSGLQFWAVVRMVLERCRTAAEAVAAIREMPIASNMNLIIADASGHAALLGTFDGEIAVKEADGTAETYITATNHPLFPEVARLEPRRLNHSVVRHELLNEALGGSAPVGKDDLRGLVQQEYPHGLTVHNYRQWFGTLYSMLFDLNERALDVCFGSPLQNPWYTVRIGERFPIEQVKVRMEHRDPEPGFWQLV</sequence>
<dbReference type="PANTHER" id="PTHR34180">
    <property type="entry name" value="PEPTIDASE C45"/>
    <property type="match status" value="1"/>
</dbReference>
<gene>
    <name evidence="3" type="ORF">FLT43_25275</name>
    <name evidence="2" type="ORF">M5W83_00055</name>
</gene>
<dbReference type="SUPFAM" id="SSF56235">
    <property type="entry name" value="N-terminal nucleophile aminohydrolases (Ntn hydrolases)"/>
    <property type="match status" value="1"/>
</dbReference>
<name>A0AAP9DY58_PANTH</name>
<dbReference type="Proteomes" id="UP001209276">
    <property type="component" value="Unassembled WGS sequence"/>
</dbReference>
<reference evidence="2 5" key="2">
    <citation type="submission" date="2022-05" db="EMBL/GenBank/DDBJ databases">
        <title>Genome Sequencing of Bee-Associated Microbes.</title>
        <authorList>
            <person name="Dunlap C."/>
        </authorList>
    </citation>
    <scope>NUCLEOTIDE SEQUENCE [LARGE SCALE GENOMIC DNA]</scope>
    <source>
        <strain evidence="2 5">NRRL B-14613</strain>
    </source>
</reference>
<proteinExistence type="predicted"/>
<evidence type="ECO:0000259" key="1">
    <source>
        <dbReference type="Pfam" id="PF03417"/>
    </source>
</evidence>
<dbReference type="Gene3D" id="3.60.60.10">
    <property type="entry name" value="Penicillin V Acylase, Chain A"/>
    <property type="match status" value="1"/>
</dbReference>
<dbReference type="GeneID" id="76999272"/>
<reference evidence="3 4" key="1">
    <citation type="submission" date="2019-07" db="EMBL/GenBank/DDBJ databases">
        <title>Paenibacillus thiaminolyticus NRRL B-4156.</title>
        <authorList>
            <person name="Hehnly C."/>
            <person name="Zhang L."/>
        </authorList>
    </citation>
    <scope>NUCLEOTIDE SEQUENCE [LARGE SCALE GENOMIC DNA]</scope>
    <source>
        <strain evidence="3 4">NRRL B-4156</strain>
    </source>
</reference>
<dbReference type="PANTHER" id="PTHR34180:SF1">
    <property type="entry name" value="BETA-ALANYL-DOPAMINE_CARCININE HYDROLASE"/>
    <property type="match status" value="1"/>
</dbReference>
<protein>
    <submittedName>
        <fullName evidence="2">C45 family peptidase</fullName>
    </submittedName>
    <submittedName>
        <fullName evidence="3">Choloylglycine hydrolase</fullName>
    </submittedName>
</protein>
<dbReference type="AlphaFoldDB" id="A0AAP9DY58"/>
<evidence type="ECO:0000313" key="5">
    <source>
        <dbReference type="Proteomes" id="UP001209276"/>
    </source>
</evidence>
<evidence type="ECO:0000313" key="3">
    <source>
        <dbReference type="EMBL" id="QDM46394.1"/>
    </source>
</evidence>
<dbReference type="CDD" id="cd01935">
    <property type="entry name" value="Ntn_CGH_like"/>
    <property type="match status" value="1"/>
</dbReference>
<keyword evidence="3" id="KW-0378">Hydrolase</keyword>